<evidence type="ECO:0000256" key="1">
    <source>
        <dbReference type="SAM" id="MobiDB-lite"/>
    </source>
</evidence>
<dbReference type="InParanoid" id="K2RLR9"/>
<dbReference type="VEuPathDB" id="FungiDB:MPH_09081"/>
<name>K2RLR9_MACPH</name>
<sequence length="159" mass="17934">MACPAKYRAGIWNQYIVGRILSRTTEAVRCLLSTVNSPMQGADATCIKPGDCSTATPHKPIPTRIPQIVANLDGAWPRRQGCSPARLTLPTCISCLHPCRKGIQEARVVWLHHPRQHPQHDIWKTALHSARIHQNRHARSRASPPLYQYQRRRSPLQSS</sequence>
<dbReference type="HOGENOM" id="CLU_1661102_0_0_1"/>
<comment type="caution">
    <text evidence="2">The sequence shown here is derived from an EMBL/GenBank/DDBJ whole genome shotgun (WGS) entry which is preliminary data.</text>
</comment>
<feature type="compositionally biased region" description="Basic residues" evidence="1">
    <location>
        <begin position="150"/>
        <end position="159"/>
    </location>
</feature>
<feature type="compositionally biased region" description="Basic residues" evidence="1">
    <location>
        <begin position="130"/>
        <end position="140"/>
    </location>
</feature>
<gene>
    <name evidence="2" type="ORF">MPH_09081</name>
</gene>
<accession>K2RLR9</accession>
<evidence type="ECO:0000313" key="3">
    <source>
        <dbReference type="Proteomes" id="UP000007129"/>
    </source>
</evidence>
<protein>
    <submittedName>
        <fullName evidence="2">Uncharacterized protein</fullName>
    </submittedName>
</protein>
<dbReference type="EMBL" id="AHHD01000386">
    <property type="protein sequence ID" value="EKG13772.1"/>
    <property type="molecule type" value="Genomic_DNA"/>
</dbReference>
<dbReference type="AlphaFoldDB" id="K2RLR9"/>
<reference evidence="2 3" key="1">
    <citation type="journal article" date="2012" name="BMC Genomics">
        <title>Tools to kill: Genome of one of the most destructive plant pathogenic fungi Macrophomina phaseolina.</title>
        <authorList>
            <person name="Islam M.S."/>
            <person name="Haque M.S."/>
            <person name="Islam M.M."/>
            <person name="Emdad E.M."/>
            <person name="Halim A."/>
            <person name="Hossen Q.M.M."/>
            <person name="Hossain M.Z."/>
            <person name="Ahmed B."/>
            <person name="Rahim S."/>
            <person name="Rahman M.S."/>
            <person name="Alam M.M."/>
            <person name="Hou S."/>
            <person name="Wan X."/>
            <person name="Saito J.A."/>
            <person name="Alam M."/>
        </authorList>
    </citation>
    <scope>NUCLEOTIDE SEQUENCE [LARGE SCALE GENOMIC DNA]</scope>
    <source>
        <strain evidence="2 3">MS6</strain>
    </source>
</reference>
<dbReference type="Proteomes" id="UP000007129">
    <property type="component" value="Unassembled WGS sequence"/>
</dbReference>
<feature type="region of interest" description="Disordered" evidence="1">
    <location>
        <begin position="130"/>
        <end position="159"/>
    </location>
</feature>
<organism evidence="2 3">
    <name type="scientific">Macrophomina phaseolina (strain MS6)</name>
    <name type="common">Charcoal rot fungus</name>
    <dbReference type="NCBI Taxonomy" id="1126212"/>
    <lineage>
        <taxon>Eukaryota</taxon>
        <taxon>Fungi</taxon>
        <taxon>Dikarya</taxon>
        <taxon>Ascomycota</taxon>
        <taxon>Pezizomycotina</taxon>
        <taxon>Dothideomycetes</taxon>
        <taxon>Dothideomycetes incertae sedis</taxon>
        <taxon>Botryosphaeriales</taxon>
        <taxon>Botryosphaeriaceae</taxon>
        <taxon>Macrophomina</taxon>
    </lineage>
</organism>
<proteinExistence type="predicted"/>
<evidence type="ECO:0000313" key="2">
    <source>
        <dbReference type="EMBL" id="EKG13772.1"/>
    </source>
</evidence>